<dbReference type="PROSITE" id="PS50297">
    <property type="entry name" value="ANK_REP_REGION"/>
    <property type="match status" value="1"/>
</dbReference>
<gene>
    <name evidence="5" type="ORF">LX32DRAFT_568960</name>
</gene>
<evidence type="ECO:0000256" key="3">
    <source>
        <dbReference type="PROSITE-ProRule" id="PRU00023"/>
    </source>
</evidence>
<dbReference type="Pfam" id="PF00023">
    <property type="entry name" value="Ank"/>
    <property type="match status" value="1"/>
</dbReference>
<dbReference type="InterPro" id="IPR036770">
    <property type="entry name" value="Ankyrin_rpt-contain_sf"/>
</dbReference>
<dbReference type="SUPFAM" id="SSF48403">
    <property type="entry name" value="Ankyrin repeat"/>
    <property type="match status" value="1"/>
</dbReference>
<accession>A0AAD9HA73</accession>
<keyword evidence="6" id="KW-1185">Reference proteome</keyword>
<protein>
    <submittedName>
        <fullName evidence="5">Ankyrin</fullName>
    </submittedName>
</protein>
<feature type="region of interest" description="Disordered" evidence="4">
    <location>
        <begin position="202"/>
        <end position="237"/>
    </location>
</feature>
<evidence type="ECO:0000313" key="6">
    <source>
        <dbReference type="Proteomes" id="UP001232148"/>
    </source>
</evidence>
<dbReference type="InterPro" id="IPR002110">
    <property type="entry name" value="Ankyrin_rpt"/>
</dbReference>
<comment type="caution">
    <text evidence="5">The sequence shown here is derived from an EMBL/GenBank/DDBJ whole genome shotgun (WGS) entry which is preliminary data.</text>
</comment>
<dbReference type="EMBL" id="MU842949">
    <property type="protein sequence ID" value="KAK2024948.1"/>
    <property type="molecule type" value="Genomic_DNA"/>
</dbReference>
<dbReference type="AlphaFoldDB" id="A0AAD9HA73"/>
<evidence type="ECO:0000313" key="5">
    <source>
        <dbReference type="EMBL" id="KAK2024948.1"/>
    </source>
</evidence>
<reference evidence="5" key="1">
    <citation type="submission" date="2021-06" db="EMBL/GenBank/DDBJ databases">
        <title>Comparative genomics, transcriptomics and evolutionary studies reveal genomic signatures of adaptation to plant cell wall in hemibiotrophic fungi.</title>
        <authorList>
            <consortium name="DOE Joint Genome Institute"/>
            <person name="Baroncelli R."/>
            <person name="Diaz J.F."/>
            <person name="Benocci T."/>
            <person name="Peng M."/>
            <person name="Battaglia E."/>
            <person name="Haridas S."/>
            <person name="Andreopoulos W."/>
            <person name="Labutti K."/>
            <person name="Pangilinan J."/>
            <person name="Floch G.L."/>
            <person name="Makela M.R."/>
            <person name="Henrissat B."/>
            <person name="Grigoriev I.V."/>
            <person name="Crouch J.A."/>
            <person name="De Vries R.P."/>
            <person name="Sukno S.A."/>
            <person name="Thon M.R."/>
        </authorList>
    </citation>
    <scope>NUCLEOTIDE SEQUENCE</scope>
    <source>
        <strain evidence="5">MAFF235873</strain>
    </source>
</reference>
<dbReference type="Gene3D" id="1.25.40.20">
    <property type="entry name" value="Ankyrin repeat-containing domain"/>
    <property type="match status" value="1"/>
</dbReference>
<name>A0AAD9HA73_9PEZI</name>
<dbReference type="PANTHER" id="PTHR24173">
    <property type="entry name" value="ANKYRIN REPEAT CONTAINING"/>
    <property type="match status" value="1"/>
</dbReference>
<feature type="compositionally biased region" description="Acidic residues" evidence="4">
    <location>
        <begin position="227"/>
        <end position="237"/>
    </location>
</feature>
<dbReference type="PROSITE" id="PS50088">
    <property type="entry name" value="ANK_REPEAT"/>
    <property type="match status" value="1"/>
</dbReference>
<sequence length="237" mass="25991">MATRSGYLDVVELLLTDGNTSASSKDHLGRTLLYDASNKGHHAVVNYLLSRDPSAVNLTDRYGSTCLSAAARKGHFEIAKSLLDAGAEMFPDSFDRTPLWWARRHGHTAISQLLLEHAKTSGITASSEIFPEVIKMEAHAPYRICDVCDLRIPADGVCHRCSACNGGEFDICGDCFTSGARCLQPSHEPMYMNSSGHSNDNVHYGCNEDDRDQEDLGDHENNMDGGDGQDCDMEGWF</sequence>
<proteinExistence type="predicted"/>
<keyword evidence="2 3" id="KW-0040">ANK repeat</keyword>
<dbReference type="Proteomes" id="UP001232148">
    <property type="component" value="Unassembled WGS sequence"/>
</dbReference>
<evidence type="ECO:0000256" key="1">
    <source>
        <dbReference type="ARBA" id="ARBA00022737"/>
    </source>
</evidence>
<evidence type="ECO:0000256" key="2">
    <source>
        <dbReference type="ARBA" id="ARBA00023043"/>
    </source>
</evidence>
<keyword evidence="1" id="KW-0677">Repeat</keyword>
<dbReference type="Pfam" id="PF12796">
    <property type="entry name" value="Ank_2"/>
    <property type="match status" value="1"/>
</dbReference>
<dbReference type="SMART" id="SM00248">
    <property type="entry name" value="ANK"/>
    <property type="match status" value="3"/>
</dbReference>
<feature type="repeat" description="ANK" evidence="3">
    <location>
        <begin position="62"/>
        <end position="89"/>
    </location>
</feature>
<dbReference type="PANTHER" id="PTHR24173:SF74">
    <property type="entry name" value="ANKYRIN REPEAT DOMAIN-CONTAINING PROTEIN 16"/>
    <property type="match status" value="1"/>
</dbReference>
<evidence type="ECO:0000256" key="4">
    <source>
        <dbReference type="SAM" id="MobiDB-lite"/>
    </source>
</evidence>
<organism evidence="5 6">
    <name type="scientific">Colletotrichum zoysiae</name>
    <dbReference type="NCBI Taxonomy" id="1216348"/>
    <lineage>
        <taxon>Eukaryota</taxon>
        <taxon>Fungi</taxon>
        <taxon>Dikarya</taxon>
        <taxon>Ascomycota</taxon>
        <taxon>Pezizomycotina</taxon>
        <taxon>Sordariomycetes</taxon>
        <taxon>Hypocreomycetidae</taxon>
        <taxon>Glomerellales</taxon>
        <taxon>Glomerellaceae</taxon>
        <taxon>Colletotrichum</taxon>
        <taxon>Colletotrichum graminicola species complex</taxon>
    </lineage>
</organism>